<dbReference type="AlphaFoldDB" id="A0A8S1HQK4"/>
<feature type="transmembrane region" description="Helical" evidence="6">
    <location>
        <begin position="678"/>
        <end position="697"/>
    </location>
</feature>
<keyword evidence="7" id="KW-0732">Signal</keyword>
<dbReference type="InterPro" id="IPR015919">
    <property type="entry name" value="Cadherin-like_sf"/>
</dbReference>
<dbReference type="GO" id="GO:0016020">
    <property type="term" value="C:membrane"/>
    <property type="evidence" value="ECO:0007669"/>
    <property type="project" value="UniProtKB-SubCell"/>
</dbReference>
<evidence type="ECO:0000259" key="8">
    <source>
        <dbReference type="PROSITE" id="PS50268"/>
    </source>
</evidence>
<dbReference type="Pfam" id="PF00041">
    <property type="entry name" value="fn3"/>
    <property type="match status" value="1"/>
</dbReference>
<evidence type="ECO:0000256" key="4">
    <source>
        <dbReference type="ARBA" id="ARBA00023136"/>
    </source>
</evidence>
<feature type="transmembrane region" description="Helical" evidence="6">
    <location>
        <begin position="786"/>
        <end position="806"/>
    </location>
</feature>
<organism evidence="10 11">
    <name type="scientific">Caenorhabditis auriculariae</name>
    <dbReference type="NCBI Taxonomy" id="2777116"/>
    <lineage>
        <taxon>Eukaryota</taxon>
        <taxon>Metazoa</taxon>
        <taxon>Ecdysozoa</taxon>
        <taxon>Nematoda</taxon>
        <taxon>Chromadorea</taxon>
        <taxon>Rhabditida</taxon>
        <taxon>Rhabditina</taxon>
        <taxon>Rhabditomorpha</taxon>
        <taxon>Rhabditoidea</taxon>
        <taxon>Rhabditidae</taxon>
        <taxon>Peloderinae</taxon>
        <taxon>Caenorhabditis</taxon>
    </lineage>
</organism>
<feature type="domain" description="Cadherin" evidence="8">
    <location>
        <begin position="122"/>
        <end position="243"/>
    </location>
</feature>
<protein>
    <recommendedName>
        <fullName evidence="12">GPS domain-containing protein</fullName>
    </recommendedName>
</protein>
<evidence type="ECO:0000256" key="7">
    <source>
        <dbReference type="SAM" id="SignalP"/>
    </source>
</evidence>
<dbReference type="InterPro" id="IPR000203">
    <property type="entry name" value="GPS"/>
</dbReference>
<dbReference type="Pfam" id="PF01825">
    <property type="entry name" value="GPS"/>
    <property type="match status" value="1"/>
</dbReference>
<feature type="transmembrane region" description="Helical" evidence="6">
    <location>
        <begin position="871"/>
        <end position="894"/>
    </location>
</feature>
<evidence type="ECO:0000256" key="6">
    <source>
        <dbReference type="SAM" id="Phobius"/>
    </source>
</evidence>
<evidence type="ECO:0008006" key="12">
    <source>
        <dbReference type="Google" id="ProtNLM"/>
    </source>
</evidence>
<keyword evidence="4 6" id="KW-0472">Membrane</keyword>
<reference evidence="10" key="1">
    <citation type="submission" date="2020-10" db="EMBL/GenBank/DDBJ databases">
        <authorList>
            <person name="Kikuchi T."/>
        </authorList>
    </citation>
    <scope>NUCLEOTIDE SEQUENCE</scope>
    <source>
        <strain evidence="10">NKZ352</strain>
    </source>
</reference>
<dbReference type="GO" id="GO:0009653">
    <property type="term" value="P:anatomical structure morphogenesis"/>
    <property type="evidence" value="ECO:0007669"/>
    <property type="project" value="UniProtKB-ARBA"/>
</dbReference>
<gene>
    <name evidence="10" type="ORF">CAUJ_LOCUS14028</name>
</gene>
<evidence type="ECO:0000256" key="2">
    <source>
        <dbReference type="ARBA" id="ARBA00022692"/>
    </source>
</evidence>
<evidence type="ECO:0000313" key="11">
    <source>
        <dbReference type="Proteomes" id="UP000835052"/>
    </source>
</evidence>
<sequence>MFRVQIYIFLAFACTTKAEEVHDVRIHEGAEKGSRMTMSAALQAATEPYSSCFGQLDTEVEWIEWRSSRGAFYTASEMPLSVTKSADQLNGTLMLLCANQRTYPFMFRIHVTHPNHHPPHFGKPSYHFHVPITLTVGSTIAKLEVTDHDPVIYNSERSLAFTKDEPLFGIEQDGSIIVKKPLSSQLAYVALRTQVLAIDYGSPQLFTIANVSLTPVTVSEVRDARVNVARSEYQIFEWDVPGYGRADKFRLTVRRHLNQTVYEEEVDGTRTVALTKMKLSPSESYTFRIVAIDVNGETPSEWLPFGPLHHSLSCDGECSRGGVPLCFHGPFNRVEQFVDSAGAHCQCFPGYVGVSCDRIDQCAADKTVETWGGVDWSVVHANTTLRLPCPYNQPQENQYVERRCSWDEATGRAIWMRPKERDRCNQQTSVLTHLGMMGTFTARATTVSAINTVVTFVQKLLTVPAFVQDGPKYAHFDQKIAEMAIHVLDSIVQNDIDRLDGNTTLLKEDAWRVVERFSRSLPTPYSLASADLGIHMKSIQWIKKAEVNDNMVGKMCRVQLPPIDVDLAVRLVCASNATLFELLEPKSPVLSVFPDGETKATFSRMSIFLRFPDTFDNYTCVSYDEEEKAWSTKGIRRIDNNYHGYVKCETNHFGVFALLPDRLFYNSENFWKDLSSHMPTATSFVTLICTILLLFMAAVQKNQPIDCAFLMYLFYVFMIHLAHLLLFIAPQVGEPFAFSSTLHFVLQFCVIASAGLLVLVLYSVYKVIISSSESKDDDATCFSRPFHVVFLGVGVPLACTVCSYIITDGREVDILSIVQRTDWVFIIGYLFPTALLFSVCVAVGVWNVYIGSTAKSHRRGTSERFLSLGPAISASLTSLFMIFFLCSTILLFFFREESSVVVTCFCITQLAHVICAFFFASFLFRVRFLLQCSSSSSTESLERKRDISRALLDHVDTKSNATDGGFTEAGFGTLRASFHAPPDDDDFIPTSNGHGHFLTHNIFQRAPMVSIV</sequence>
<dbReference type="PROSITE" id="PS50853">
    <property type="entry name" value="FN3"/>
    <property type="match status" value="1"/>
</dbReference>
<evidence type="ECO:0000256" key="3">
    <source>
        <dbReference type="ARBA" id="ARBA00022989"/>
    </source>
</evidence>
<dbReference type="InterPro" id="IPR002126">
    <property type="entry name" value="Cadherin-like_dom"/>
</dbReference>
<name>A0A8S1HQK4_9PELO</name>
<feature type="transmembrane region" description="Helical" evidence="6">
    <location>
        <begin position="709"/>
        <end position="732"/>
    </location>
</feature>
<evidence type="ECO:0000313" key="10">
    <source>
        <dbReference type="EMBL" id="CAD6198121.1"/>
    </source>
</evidence>
<dbReference type="SUPFAM" id="SSF49313">
    <property type="entry name" value="Cadherin-like"/>
    <property type="match status" value="1"/>
</dbReference>
<feature type="signal peptide" evidence="7">
    <location>
        <begin position="1"/>
        <end position="18"/>
    </location>
</feature>
<dbReference type="SUPFAM" id="SSF49265">
    <property type="entry name" value="Fibronectin type III"/>
    <property type="match status" value="1"/>
</dbReference>
<dbReference type="Gene3D" id="2.60.220.50">
    <property type="match status" value="1"/>
</dbReference>
<keyword evidence="2 6" id="KW-0812">Transmembrane</keyword>
<keyword evidence="5" id="KW-0106">Calcium</keyword>
<dbReference type="PROSITE" id="PS00022">
    <property type="entry name" value="EGF_1"/>
    <property type="match status" value="1"/>
</dbReference>
<dbReference type="OrthoDB" id="5795156at2759"/>
<comment type="subcellular location">
    <subcellularLocation>
        <location evidence="1">Membrane</location>
    </subcellularLocation>
</comment>
<dbReference type="Proteomes" id="UP000835052">
    <property type="component" value="Unassembled WGS sequence"/>
</dbReference>
<dbReference type="PROSITE" id="PS01186">
    <property type="entry name" value="EGF_2"/>
    <property type="match status" value="1"/>
</dbReference>
<dbReference type="CDD" id="cd11304">
    <property type="entry name" value="Cadherin_repeat"/>
    <property type="match status" value="1"/>
</dbReference>
<dbReference type="InterPro" id="IPR000742">
    <property type="entry name" value="EGF"/>
</dbReference>
<keyword evidence="3 6" id="KW-1133">Transmembrane helix</keyword>
<feature type="transmembrane region" description="Helical" evidence="6">
    <location>
        <begin position="900"/>
        <end position="924"/>
    </location>
</feature>
<dbReference type="InterPro" id="IPR013783">
    <property type="entry name" value="Ig-like_fold"/>
</dbReference>
<dbReference type="PROSITE" id="PS50268">
    <property type="entry name" value="CADHERIN_2"/>
    <property type="match status" value="1"/>
</dbReference>
<dbReference type="InterPro" id="IPR036116">
    <property type="entry name" value="FN3_sf"/>
</dbReference>
<dbReference type="CDD" id="cd00063">
    <property type="entry name" value="FN3"/>
    <property type="match status" value="1"/>
</dbReference>
<feature type="transmembrane region" description="Helical" evidence="6">
    <location>
        <begin position="744"/>
        <end position="765"/>
    </location>
</feature>
<dbReference type="InterPro" id="IPR046338">
    <property type="entry name" value="GAIN_dom_sf"/>
</dbReference>
<accession>A0A8S1HQK4</accession>
<evidence type="ECO:0000259" key="9">
    <source>
        <dbReference type="PROSITE" id="PS50853"/>
    </source>
</evidence>
<dbReference type="InterPro" id="IPR003961">
    <property type="entry name" value="FN3_dom"/>
</dbReference>
<evidence type="ECO:0000256" key="5">
    <source>
        <dbReference type="PROSITE-ProRule" id="PRU00043"/>
    </source>
</evidence>
<dbReference type="Gene3D" id="2.60.40.60">
    <property type="entry name" value="Cadherins"/>
    <property type="match status" value="1"/>
</dbReference>
<dbReference type="EMBL" id="CAJGYM010000115">
    <property type="protein sequence ID" value="CAD6198121.1"/>
    <property type="molecule type" value="Genomic_DNA"/>
</dbReference>
<feature type="chain" id="PRO_5035751124" description="GPS domain-containing protein" evidence="7">
    <location>
        <begin position="19"/>
        <end position="1012"/>
    </location>
</feature>
<keyword evidence="11" id="KW-1185">Reference proteome</keyword>
<feature type="domain" description="Fibronectin type-III" evidence="9">
    <location>
        <begin position="220"/>
        <end position="311"/>
    </location>
</feature>
<feature type="transmembrane region" description="Helical" evidence="6">
    <location>
        <begin position="826"/>
        <end position="850"/>
    </location>
</feature>
<comment type="caution">
    <text evidence="10">The sequence shown here is derived from an EMBL/GenBank/DDBJ whole genome shotgun (WGS) entry which is preliminary data.</text>
</comment>
<dbReference type="GO" id="GO:0007156">
    <property type="term" value="P:homophilic cell adhesion via plasma membrane adhesion molecules"/>
    <property type="evidence" value="ECO:0007669"/>
    <property type="project" value="InterPro"/>
</dbReference>
<proteinExistence type="predicted"/>
<dbReference type="GO" id="GO:0005509">
    <property type="term" value="F:calcium ion binding"/>
    <property type="evidence" value="ECO:0007669"/>
    <property type="project" value="UniProtKB-UniRule"/>
</dbReference>
<evidence type="ECO:0000256" key="1">
    <source>
        <dbReference type="ARBA" id="ARBA00004370"/>
    </source>
</evidence>
<dbReference type="Gene3D" id="2.60.40.10">
    <property type="entry name" value="Immunoglobulins"/>
    <property type="match status" value="1"/>
</dbReference>